<evidence type="ECO:0000313" key="2">
    <source>
        <dbReference type="EMBL" id="CAF1588377.1"/>
    </source>
</evidence>
<dbReference type="Proteomes" id="UP000663834">
    <property type="component" value="Unassembled WGS sequence"/>
</dbReference>
<dbReference type="Proteomes" id="UP000663855">
    <property type="component" value="Unassembled WGS sequence"/>
</dbReference>
<sequence>MIQNVHHDSINHLLDMIPAESIHVLPAGVVSDDILSILETSLREKPNVKKQNKTHQGENSIKENNNRLNRSNFFFKNITTSMTYMDVFISTGTQHPLVQLNTTEISQKTKYLCVAGNVFST</sequence>
<dbReference type="EMBL" id="CAJNRG010001089">
    <property type="protein sequence ID" value="CAF2027087.1"/>
    <property type="molecule type" value="Genomic_DNA"/>
</dbReference>
<dbReference type="EMBL" id="CAJOBJ010008263">
    <property type="protein sequence ID" value="CAF4107616.1"/>
    <property type="molecule type" value="Genomic_DNA"/>
</dbReference>
<dbReference type="AlphaFoldDB" id="A0A820DKU8"/>
<dbReference type="Proteomes" id="UP000663842">
    <property type="component" value="Unassembled WGS sequence"/>
</dbReference>
<dbReference type="EMBL" id="CAJOBG010008064">
    <property type="protein sequence ID" value="CAF4233963.1"/>
    <property type="molecule type" value="Genomic_DNA"/>
</dbReference>
<evidence type="ECO:0000313" key="10">
    <source>
        <dbReference type="EMBL" id="CAF4340651.1"/>
    </source>
</evidence>
<organism evidence="8 11">
    <name type="scientific">Rotaria magnacalcarata</name>
    <dbReference type="NCBI Taxonomy" id="392030"/>
    <lineage>
        <taxon>Eukaryota</taxon>
        <taxon>Metazoa</taxon>
        <taxon>Spiralia</taxon>
        <taxon>Gnathifera</taxon>
        <taxon>Rotifera</taxon>
        <taxon>Eurotatoria</taxon>
        <taxon>Bdelloidea</taxon>
        <taxon>Philodinida</taxon>
        <taxon>Philodinidae</taxon>
        <taxon>Rotaria</taxon>
    </lineage>
</organism>
<keyword evidence="11" id="KW-1185">Reference proteome</keyword>
<name>A0A820DKU8_9BILA</name>
<evidence type="ECO:0000313" key="5">
    <source>
        <dbReference type="EMBL" id="CAF2238497.1"/>
    </source>
</evidence>
<dbReference type="Proteomes" id="UP000663856">
    <property type="component" value="Unassembled WGS sequence"/>
</dbReference>
<reference evidence="8" key="1">
    <citation type="submission" date="2021-02" db="EMBL/GenBank/DDBJ databases">
        <authorList>
            <person name="Nowell W R."/>
        </authorList>
    </citation>
    <scope>NUCLEOTIDE SEQUENCE</scope>
</reference>
<dbReference type="EMBL" id="CAJOBF010012369">
    <property type="protein sequence ID" value="CAF4317670.1"/>
    <property type="molecule type" value="Genomic_DNA"/>
</dbReference>
<dbReference type="Proteomes" id="UP000681967">
    <property type="component" value="Unassembled WGS sequence"/>
</dbReference>
<dbReference type="Proteomes" id="UP000676336">
    <property type="component" value="Unassembled WGS sequence"/>
</dbReference>
<evidence type="ECO:0000313" key="4">
    <source>
        <dbReference type="EMBL" id="CAF2095923.1"/>
    </source>
</evidence>
<evidence type="ECO:0000313" key="6">
    <source>
        <dbReference type="EMBL" id="CAF3986490.1"/>
    </source>
</evidence>
<dbReference type="EMBL" id="CAJNRE010010784">
    <property type="protein sequence ID" value="CAF2095923.1"/>
    <property type="molecule type" value="Genomic_DNA"/>
</dbReference>
<proteinExistence type="predicted"/>
<evidence type="ECO:0000313" key="11">
    <source>
        <dbReference type="Proteomes" id="UP000663866"/>
    </source>
</evidence>
<evidence type="ECO:0000313" key="9">
    <source>
        <dbReference type="EMBL" id="CAF4317670.1"/>
    </source>
</evidence>
<dbReference type="Proteomes" id="UP000663824">
    <property type="component" value="Unassembled WGS sequence"/>
</dbReference>
<evidence type="ECO:0000313" key="8">
    <source>
        <dbReference type="EMBL" id="CAF4233963.1"/>
    </source>
</evidence>
<evidence type="ECO:0000313" key="1">
    <source>
        <dbReference type="EMBL" id="CAF1222269.1"/>
    </source>
</evidence>
<dbReference type="EMBL" id="CAJOBI010044463">
    <property type="protein sequence ID" value="CAF4340651.1"/>
    <property type="molecule type" value="Genomic_DNA"/>
</dbReference>
<dbReference type="Proteomes" id="UP000663887">
    <property type="component" value="Unassembled WGS sequence"/>
</dbReference>
<dbReference type="EMBL" id="CAJNOV010005719">
    <property type="protein sequence ID" value="CAF1222269.1"/>
    <property type="molecule type" value="Genomic_DNA"/>
</dbReference>
<comment type="caution">
    <text evidence="8">The sequence shown here is derived from an EMBL/GenBank/DDBJ whole genome shotgun (WGS) entry which is preliminary data.</text>
</comment>
<dbReference type="EMBL" id="CAJOBH010004344">
    <property type="protein sequence ID" value="CAF3986490.1"/>
    <property type="molecule type" value="Genomic_DNA"/>
</dbReference>
<dbReference type="EMBL" id="CAJNOW010010808">
    <property type="protein sequence ID" value="CAF1588377.1"/>
    <property type="molecule type" value="Genomic_DNA"/>
</dbReference>
<evidence type="ECO:0000313" key="3">
    <source>
        <dbReference type="EMBL" id="CAF2027087.1"/>
    </source>
</evidence>
<gene>
    <name evidence="6" type="ORF">BYL167_LOCUS12903</name>
    <name evidence="1" type="ORF">CJN711_LOCUS13065</name>
    <name evidence="7" type="ORF">GIL414_LOCUS17417</name>
    <name evidence="2" type="ORF">KQP761_LOCUS20921</name>
    <name evidence="4" type="ORF">MBJ925_LOCUS21394</name>
    <name evidence="8" type="ORF">OVN521_LOCUS28133</name>
    <name evidence="10" type="ORF">SMN809_LOCUS27787</name>
    <name evidence="9" type="ORF">UXM345_LOCUS34288</name>
    <name evidence="5" type="ORF">WKI299_LOCUS36385</name>
    <name evidence="3" type="ORF">XDN619_LOCUS4651</name>
</gene>
<evidence type="ECO:0000313" key="7">
    <source>
        <dbReference type="EMBL" id="CAF4107616.1"/>
    </source>
</evidence>
<dbReference type="EMBL" id="CAJNRF010017756">
    <property type="protein sequence ID" value="CAF2238497.1"/>
    <property type="molecule type" value="Genomic_DNA"/>
</dbReference>
<accession>A0A820DKU8</accession>
<dbReference type="Proteomes" id="UP000681720">
    <property type="component" value="Unassembled WGS sequence"/>
</dbReference>
<protein>
    <submittedName>
        <fullName evidence="8">Uncharacterized protein</fullName>
    </submittedName>
</protein>
<dbReference type="Proteomes" id="UP000663866">
    <property type="component" value="Unassembled WGS sequence"/>
</dbReference>